<dbReference type="NCBIfam" id="TIGR02432">
    <property type="entry name" value="lysidine_TilS_N"/>
    <property type="match status" value="1"/>
</dbReference>
<evidence type="ECO:0000256" key="8">
    <source>
        <dbReference type="HAMAP-Rule" id="MF_01161"/>
    </source>
</evidence>
<gene>
    <name evidence="8 10" type="primary">tilS</name>
    <name evidence="10" type="ORF">FYJ69_09005</name>
</gene>
<name>A0A6N7WW79_9ACTN</name>
<organism evidence="10 11">
    <name type="scientific">Parafannyhessea umbonata</name>
    <dbReference type="NCBI Taxonomy" id="604330"/>
    <lineage>
        <taxon>Bacteria</taxon>
        <taxon>Bacillati</taxon>
        <taxon>Actinomycetota</taxon>
        <taxon>Coriobacteriia</taxon>
        <taxon>Coriobacteriales</taxon>
        <taxon>Atopobiaceae</taxon>
        <taxon>Parafannyhessea</taxon>
    </lineage>
</organism>
<evidence type="ECO:0000256" key="2">
    <source>
        <dbReference type="ARBA" id="ARBA00022490"/>
    </source>
</evidence>
<dbReference type="InterPro" id="IPR014729">
    <property type="entry name" value="Rossmann-like_a/b/a_fold"/>
</dbReference>
<dbReference type="InterPro" id="IPR012795">
    <property type="entry name" value="tRNA_Ile_lys_synt_N"/>
</dbReference>
<dbReference type="Pfam" id="PF01171">
    <property type="entry name" value="ATP_bind_3"/>
    <property type="match status" value="1"/>
</dbReference>
<dbReference type="EC" id="6.3.4.19" evidence="8"/>
<sequence length="546" mass="60027">MTRLLASAYPTLTCYLQFRHRNPRWARGAAPRGLVRTEAALPSVSRRFARTDQRFLRPSSKRDDSLRAPVVLMVSGGADSTALLLLAATSELDIDDGRGTARIARERLHVLHVNHGLRGLDAQEDEEFVRELSARFGIPCTVRRVDVAGLANEEGLGQQAGSNVENVGREVRYREATELANRLCREVDVPRSAARILTAHTADDRAETFLMNAIRGSGPAGLSSIPRRRNRIVRPLLDRTHEELCDLLRMRGIVWREDRTNEDTRYLRAFVRHEVMPLLRERNPRLTSSMSASCDILSDEDAYMNQVASRTYRELVRRSSPTMVALDGARLAACEVAIARRVVRKAMLAVCPDARLEARHINRVLSLVAAGSGSASTPMGCDARMEYGLLFVRAQGEKNGPLALWLDVPGKVALPDGRRLRARLVQVPAGSSPEAVARAHAVEWAGQSVLLDAEACGLDLAQGGRLWVDAAAPGDVMCPLGMHGQSKKLSDLLNEAKVPAADRPQVPVVRTSPTGPVVWVAGIRPDERVRTLPRTRLLLELGIGKD</sequence>
<dbReference type="PANTHER" id="PTHR43033">
    <property type="entry name" value="TRNA(ILE)-LYSIDINE SYNTHASE-RELATED"/>
    <property type="match status" value="1"/>
</dbReference>
<evidence type="ECO:0000259" key="9">
    <source>
        <dbReference type="SMART" id="SM00977"/>
    </source>
</evidence>
<keyword evidence="4 8" id="KW-0819">tRNA processing</keyword>
<evidence type="ECO:0000256" key="7">
    <source>
        <dbReference type="ARBA" id="ARBA00048539"/>
    </source>
</evidence>
<dbReference type="GO" id="GO:0005737">
    <property type="term" value="C:cytoplasm"/>
    <property type="evidence" value="ECO:0007669"/>
    <property type="project" value="UniProtKB-SubCell"/>
</dbReference>
<comment type="caution">
    <text evidence="10">The sequence shown here is derived from an EMBL/GenBank/DDBJ whole genome shotgun (WGS) entry which is preliminary data.</text>
</comment>
<dbReference type="Proteomes" id="UP000434342">
    <property type="component" value="Unassembled WGS sequence"/>
</dbReference>
<reference evidence="10 11" key="1">
    <citation type="submission" date="2019-08" db="EMBL/GenBank/DDBJ databases">
        <title>In-depth cultivation of the pig gut microbiome towards novel bacterial diversity and tailored functional studies.</title>
        <authorList>
            <person name="Wylensek D."/>
            <person name="Hitch T.C.A."/>
            <person name="Clavel T."/>
        </authorList>
    </citation>
    <scope>NUCLEOTIDE SEQUENCE [LARGE SCALE GENOMIC DNA]</scope>
    <source>
        <strain evidence="10 11">WB01_CNA04</strain>
    </source>
</reference>
<comment type="catalytic activity">
    <reaction evidence="7 8">
        <text>cytidine(34) in tRNA(Ile2) + L-lysine + ATP = lysidine(34) in tRNA(Ile2) + AMP + diphosphate + H(+)</text>
        <dbReference type="Rhea" id="RHEA:43744"/>
        <dbReference type="Rhea" id="RHEA-COMP:10625"/>
        <dbReference type="Rhea" id="RHEA-COMP:10670"/>
        <dbReference type="ChEBI" id="CHEBI:15378"/>
        <dbReference type="ChEBI" id="CHEBI:30616"/>
        <dbReference type="ChEBI" id="CHEBI:32551"/>
        <dbReference type="ChEBI" id="CHEBI:33019"/>
        <dbReference type="ChEBI" id="CHEBI:82748"/>
        <dbReference type="ChEBI" id="CHEBI:83665"/>
        <dbReference type="ChEBI" id="CHEBI:456215"/>
        <dbReference type="EC" id="6.3.4.19"/>
    </reaction>
</comment>
<dbReference type="Gene3D" id="3.40.50.620">
    <property type="entry name" value="HUPs"/>
    <property type="match status" value="1"/>
</dbReference>
<dbReference type="GO" id="GO:0006400">
    <property type="term" value="P:tRNA modification"/>
    <property type="evidence" value="ECO:0007669"/>
    <property type="project" value="UniProtKB-UniRule"/>
</dbReference>
<keyword evidence="5 8" id="KW-0547">Nucleotide-binding</keyword>
<keyword evidence="2 8" id="KW-0963">Cytoplasm</keyword>
<evidence type="ECO:0000313" key="10">
    <source>
        <dbReference type="EMBL" id="MST61028.1"/>
    </source>
</evidence>
<evidence type="ECO:0000313" key="11">
    <source>
        <dbReference type="Proteomes" id="UP000434342"/>
    </source>
</evidence>
<comment type="similarity">
    <text evidence="8">Belongs to the tRNA(Ile)-lysidine synthase family.</text>
</comment>
<feature type="domain" description="Lysidine-tRNA(Ile) synthetase C-terminal" evidence="9">
    <location>
        <begin position="466"/>
        <end position="541"/>
    </location>
</feature>
<comment type="domain">
    <text evidence="8">The N-terminal region contains the highly conserved SGGXDS motif, predicted to be a P-loop motif involved in ATP binding.</text>
</comment>
<dbReference type="NCBIfam" id="TIGR02433">
    <property type="entry name" value="lysidine_TilS_C"/>
    <property type="match status" value="1"/>
</dbReference>
<dbReference type="Pfam" id="PF11734">
    <property type="entry name" value="TilS_C"/>
    <property type="match status" value="1"/>
</dbReference>
<dbReference type="Gene3D" id="1.20.59.20">
    <property type="match status" value="1"/>
</dbReference>
<dbReference type="CDD" id="cd01992">
    <property type="entry name" value="TilS_N"/>
    <property type="match status" value="1"/>
</dbReference>
<dbReference type="SUPFAM" id="SSF56037">
    <property type="entry name" value="PheT/TilS domain"/>
    <property type="match status" value="1"/>
</dbReference>
<comment type="function">
    <text evidence="8">Ligates lysine onto the cytidine present at position 34 of the AUA codon-specific tRNA(Ile) that contains the anticodon CAU, in an ATP-dependent manner. Cytidine is converted to lysidine, thus changing the amino acid specificity of the tRNA from methionine to isoleucine.</text>
</comment>
<dbReference type="InterPro" id="IPR012094">
    <property type="entry name" value="tRNA_Ile_lys_synt"/>
</dbReference>
<protein>
    <recommendedName>
        <fullName evidence="8">tRNA(Ile)-lysidine synthase</fullName>
        <ecNumber evidence="8">6.3.4.19</ecNumber>
    </recommendedName>
    <alternativeName>
        <fullName evidence="8">tRNA(Ile)-2-lysyl-cytidine synthase</fullName>
    </alternativeName>
    <alternativeName>
        <fullName evidence="8">tRNA(Ile)-lysidine synthetase</fullName>
    </alternativeName>
</protein>
<dbReference type="EMBL" id="VUND01000002">
    <property type="protein sequence ID" value="MST61028.1"/>
    <property type="molecule type" value="Genomic_DNA"/>
</dbReference>
<comment type="subcellular location">
    <subcellularLocation>
        <location evidence="1 8">Cytoplasm</location>
    </subcellularLocation>
</comment>
<dbReference type="GO" id="GO:0032267">
    <property type="term" value="F:tRNA(Ile)-lysidine synthase activity"/>
    <property type="evidence" value="ECO:0007669"/>
    <property type="project" value="UniProtKB-EC"/>
</dbReference>
<keyword evidence="3 8" id="KW-0436">Ligase</keyword>
<evidence type="ECO:0000256" key="1">
    <source>
        <dbReference type="ARBA" id="ARBA00004496"/>
    </source>
</evidence>
<dbReference type="SUPFAM" id="SSF52402">
    <property type="entry name" value="Adenine nucleotide alpha hydrolases-like"/>
    <property type="match status" value="1"/>
</dbReference>
<proteinExistence type="inferred from homology"/>
<dbReference type="AlphaFoldDB" id="A0A6N7WW79"/>
<dbReference type="InterPro" id="IPR012796">
    <property type="entry name" value="Lysidine-tRNA-synth_C"/>
</dbReference>
<evidence type="ECO:0000256" key="3">
    <source>
        <dbReference type="ARBA" id="ARBA00022598"/>
    </source>
</evidence>
<feature type="binding site" evidence="8">
    <location>
        <begin position="75"/>
        <end position="80"/>
    </location>
    <ligand>
        <name>ATP</name>
        <dbReference type="ChEBI" id="CHEBI:30616"/>
    </ligand>
</feature>
<dbReference type="SUPFAM" id="SSF82829">
    <property type="entry name" value="MesJ substrate recognition domain-like"/>
    <property type="match status" value="1"/>
</dbReference>
<dbReference type="SMART" id="SM00977">
    <property type="entry name" value="TilS_C"/>
    <property type="match status" value="1"/>
</dbReference>
<dbReference type="InterPro" id="IPR011063">
    <property type="entry name" value="TilS/TtcA_N"/>
</dbReference>
<evidence type="ECO:0000256" key="6">
    <source>
        <dbReference type="ARBA" id="ARBA00022840"/>
    </source>
</evidence>
<evidence type="ECO:0000256" key="4">
    <source>
        <dbReference type="ARBA" id="ARBA00022694"/>
    </source>
</evidence>
<dbReference type="PANTHER" id="PTHR43033:SF1">
    <property type="entry name" value="TRNA(ILE)-LYSIDINE SYNTHASE-RELATED"/>
    <property type="match status" value="1"/>
</dbReference>
<dbReference type="HAMAP" id="MF_01161">
    <property type="entry name" value="tRNA_Ile_lys_synt"/>
    <property type="match status" value="1"/>
</dbReference>
<dbReference type="GO" id="GO:0005524">
    <property type="term" value="F:ATP binding"/>
    <property type="evidence" value="ECO:0007669"/>
    <property type="project" value="UniProtKB-UniRule"/>
</dbReference>
<keyword evidence="6 8" id="KW-0067">ATP-binding</keyword>
<evidence type="ECO:0000256" key="5">
    <source>
        <dbReference type="ARBA" id="ARBA00022741"/>
    </source>
</evidence>
<accession>A0A6N7WW79</accession>